<dbReference type="GO" id="GO:0006396">
    <property type="term" value="P:RNA processing"/>
    <property type="evidence" value="ECO:0007669"/>
    <property type="project" value="InterPro"/>
</dbReference>
<organism evidence="2 3">
    <name type="scientific">Cavenderia fasciculata</name>
    <name type="common">Slime mold</name>
    <name type="synonym">Dictyostelium fasciculatum</name>
    <dbReference type="NCBI Taxonomy" id="261658"/>
    <lineage>
        <taxon>Eukaryota</taxon>
        <taxon>Amoebozoa</taxon>
        <taxon>Evosea</taxon>
        <taxon>Eumycetozoa</taxon>
        <taxon>Dictyostelia</taxon>
        <taxon>Acytosteliales</taxon>
        <taxon>Cavenderiaceae</taxon>
        <taxon>Cavenderia</taxon>
    </lineage>
</organism>
<feature type="region of interest" description="Disordered" evidence="1">
    <location>
        <begin position="60"/>
        <end position="93"/>
    </location>
</feature>
<feature type="compositionally biased region" description="Basic and acidic residues" evidence="1">
    <location>
        <begin position="174"/>
        <end position="185"/>
    </location>
</feature>
<dbReference type="RefSeq" id="XP_004354756.1">
    <property type="nucleotide sequence ID" value="XM_004354704.1"/>
</dbReference>
<dbReference type="OrthoDB" id="20199at2759"/>
<gene>
    <name evidence="2" type="ORF">DFA_09403</name>
</gene>
<reference evidence="3" key="1">
    <citation type="journal article" date="2011" name="Genome Res.">
        <title>Phylogeny-wide analysis of social amoeba genomes highlights ancient origins for complex intercellular communication.</title>
        <authorList>
            <person name="Heidel A.J."/>
            <person name="Lawal H.M."/>
            <person name="Felder M."/>
            <person name="Schilde C."/>
            <person name="Helps N.R."/>
            <person name="Tunggal B."/>
            <person name="Rivero F."/>
            <person name="John U."/>
            <person name="Schleicher M."/>
            <person name="Eichinger L."/>
            <person name="Platzer M."/>
            <person name="Noegel A.A."/>
            <person name="Schaap P."/>
            <person name="Gloeckner G."/>
        </authorList>
    </citation>
    <scope>NUCLEOTIDE SEQUENCE [LARGE SCALE GENOMIC DNA]</scope>
    <source>
        <strain evidence="3">SH3</strain>
    </source>
</reference>
<evidence type="ECO:0000256" key="1">
    <source>
        <dbReference type="SAM" id="MobiDB-lite"/>
    </source>
</evidence>
<dbReference type="AlphaFoldDB" id="F4Q7J0"/>
<evidence type="ECO:0008006" key="4">
    <source>
        <dbReference type="Google" id="ProtNLM"/>
    </source>
</evidence>
<dbReference type="KEGG" id="dfa:DFA_09403"/>
<dbReference type="SUPFAM" id="SSF69065">
    <property type="entry name" value="RNase III domain-like"/>
    <property type="match status" value="1"/>
</dbReference>
<evidence type="ECO:0000313" key="3">
    <source>
        <dbReference type="Proteomes" id="UP000007797"/>
    </source>
</evidence>
<dbReference type="EMBL" id="GL883024">
    <property type="protein sequence ID" value="EGG16372.1"/>
    <property type="molecule type" value="Genomic_DNA"/>
</dbReference>
<keyword evidence="3" id="KW-1185">Reference proteome</keyword>
<feature type="region of interest" description="Disordered" evidence="1">
    <location>
        <begin position="164"/>
        <end position="185"/>
    </location>
</feature>
<feature type="compositionally biased region" description="Polar residues" evidence="1">
    <location>
        <begin position="60"/>
        <end position="73"/>
    </location>
</feature>
<sequence>MLKRIIINTSNKQHISSCLLTSQKTSILVQQRYHFNGKSAKWSGSDPDTARSVINNFVKNKQVIDQSSQTNNDSKTKGQRKRGGGGGEVKKVAVGDNIQNQVMKQKQLDRLQKKAMTNSSKTQQYASIDQTNTTNYDADLLYPTTGTDNLLLHHLLKRKNSDYKSDFDQEEEEVGKQDDYDKEDNKHTFNQSDTMISKELVQLLKTKGLSIEPKEITPSLISSLTIHPQTSDAQFNKFTYLGNVIYNLIIKEFKGKTKEKDFQEYRSYVNGRYYLRTKCQEMGLDRLIRVYQNDWTEPIQPYVDRYYTSKGLIQFIGALFMEKGFLFTRQFILDNILNQSIEKVLIDNPESSLFKKFSSFKLQPPRFEFESINMKYFPLYKVKLYSGSDVLVYSYGESESEAFNSTVELFNEKCDSLSSALQIVALAPMTDERSMRTEQYQVDIEALRKNTRPFKDNDNRQLHERK</sequence>
<evidence type="ECO:0000313" key="2">
    <source>
        <dbReference type="EMBL" id="EGG16372.1"/>
    </source>
</evidence>
<dbReference type="Proteomes" id="UP000007797">
    <property type="component" value="Unassembled WGS sequence"/>
</dbReference>
<dbReference type="GO" id="GO:0004525">
    <property type="term" value="F:ribonuclease III activity"/>
    <property type="evidence" value="ECO:0007669"/>
    <property type="project" value="InterPro"/>
</dbReference>
<protein>
    <recommendedName>
        <fullName evidence="4">RNase III domain-containing protein</fullName>
    </recommendedName>
</protein>
<accession>F4Q7J0</accession>
<dbReference type="GeneID" id="14868318"/>
<name>F4Q7J0_CACFS</name>
<proteinExistence type="predicted"/>
<dbReference type="InterPro" id="IPR036389">
    <property type="entry name" value="RNase_III_sf"/>
</dbReference>